<protein>
    <submittedName>
        <fullName evidence="2">Uncharacterized protein</fullName>
    </submittedName>
</protein>
<keyword evidence="1" id="KW-1133">Transmembrane helix</keyword>
<dbReference type="AlphaFoldDB" id="M2LYL2"/>
<evidence type="ECO:0000313" key="2">
    <source>
        <dbReference type="EMBL" id="EMC99797.1"/>
    </source>
</evidence>
<evidence type="ECO:0000313" key="3">
    <source>
        <dbReference type="Proteomes" id="UP000011761"/>
    </source>
</evidence>
<gene>
    <name evidence="2" type="ORF">BAUCODRAFT_30204</name>
</gene>
<dbReference type="Proteomes" id="UP000011761">
    <property type="component" value="Unassembled WGS sequence"/>
</dbReference>
<dbReference type="GeneID" id="19111147"/>
<accession>M2LYL2</accession>
<keyword evidence="3" id="KW-1185">Reference proteome</keyword>
<dbReference type="RefSeq" id="XP_007672967.1">
    <property type="nucleotide sequence ID" value="XM_007674777.1"/>
</dbReference>
<sequence>MRNGFPSGATDQHFTRARMPGLCEALPLAALYTHACATTPMISGLPYRRRRRLHILAALGVICHQPCAVIEMSLRTGYCLLVSHDDSSRWDFDLWYGKPFRWCMLSPLLWLQTIVRGSLLLMAAYLRLLNYAQR</sequence>
<reference evidence="2 3" key="1">
    <citation type="journal article" date="2012" name="PLoS Pathog.">
        <title>Diverse lifestyles and strategies of plant pathogenesis encoded in the genomes of eighteen Dothideomycetes fungi.</title>
        <authorList>
            <person name="Ohm R.A."/>
            <person name="Feau N."/>
            <person name="Henrissat B."/>
            <person name="Schoch C.L."/>
            <person name="Horwitz B.A."/>
            <person name="Barry K.W."/>
            <person name="Condon B.J."/>
            <person name="Copeland A.C."/>
            <person name="Dhillon B."/>
            <person name="Glaser F."/>
            <person name="Hesse C.N."/>
            <person name="Kosti I."/>
            <person name="LaButti K."/>
            <person name="Lindquist E.A."/>
            <person name="Lucas S."/>
            <person name="Salamov A.A."/>
            <person name="Bradshaw R.E."/>
            <person name="Ciuffetti L."/>
            <person name="Hamelin R.C."/>
            <person name="Kema G.H.J."/>
            <person name="Lawrence C."/>
            <person name="Scott J.A."/>
            <person name="Spatafora J.W."/>
            <person name="Turgeon B.G."/>
            <person name="de Wit P.J.G.M."/>
            <person name="Zhong S."/>
            <person name="Goodwin S.B."/>
            <person name="Grigoriev I.V."/>
        </authorList>
    </citation>
    <scope>NUCLEOTIDE SEQUENCE [LARGE SCALE GENOMIC DNA]</scope>
    <source>
        <strain evidence="2 3">UAMH 10762</strain>
    </source>
</reference>
<feature type="transmembrane region" description="Helical" evidence="1">
    <location>
        <begin position="109"/>
        <end position="129"/>
    </location>
</feature>
<proteinExistence type="predicted"/>
<keyword evidence="1" id="KW-0472">Membrane</keyword>
<dbReference type="KEGG" id="bcom:BAUCODRAFT_30204"/>
<evidence type="ECO:0000256" key="1">
    <source>
        <dbReference type="SAM" id="Phobius"/>
    </source>
</evidence>
<name>M2LYL2_BAUPA</name>
<dbReference type="EMBL" id="KB445551">
    <property type="protein sequence ID" value="EMC99797.1"/>
    <property type="molecule type" value="Genomic_DNA"/>
</dbReference>
<keyword evidence="1" id="KW-0812">Transmembrane</keyword>
<dbReference type="HOGENOM" id="CLU_1895798_0_0_1"/>
<organism evidence="2 3">
    <name type="scientific">Baudoinia panamericana (strain UAMH 10762)</name>
    <name type="common">Angels' share fungus</name>
    <name type="synonym">Baudoinia compniacensis (strain UAMH 10762)</name>
    <dbReference type="NCBI Taxonomy" id="717646"/>
    <lineage>
        <taxon>Eukaryota</taxon>
        <taxon>Fungi</taxon>
        <taxon>Dikarya</taxon>
        <taxon>Ascomycota</taxon>
        <taxon>Pezizomycotina</taxon>
        <taxon>Dothideomycetes</taxon>
        <taxon>Dothideomycetidae</taxon>
        <taxon>Mycosphaerellales</taxon>
        <taxon>Teratosphaeriaceae</taxon>
        <taxon>Baudoinia</taxon>
    </lineage>
</organism>